<evidence type="ECO:0000313" key="7">
    <source>
        <dbReference type="Proteomes" id="UP000183174"/>
    </source>
</evidence>
<keyword evidence="2 5" id="KW-0812">Transmembrane</keyword>
<dbReference type="InterPro" id="IPR047662">
    <property type="entry name" value="SemiSWEET"/>
</dbReference>
<gene>
    <name evidence="6" type="ORF">GA0061099_1007543</name>
</gene>
<dbReference type="RefSeq" id="WP_036025033.1">
    <property type="nucleotide sequence ID" value="NZ_FMAE01000007.1"/>
</dbReference>
<dbReference type="InterPro" id="IPR006603">
    <property type="entry name" value="PQ-loop_rpt"/>
</dbReference>
<dbReference type="EMBL" id="FMAE01000007">
    <property type="protein sequence ID" value="SCB44516.1"/>
    <property type="molecule type" value="Genomic_DNA"/>
</dbReference>
<protein>
    <submittedName>
        <fullName evidence="6">MtN3 and saliva related transmembrane protein</fullName>
    </submittedName>
</protein>
<dbReference type="NCBIfam" id="NF037968">
    <property type="entry name" value="SemiSWEET_2"/>
    <property type="match status" value="1"/>
</dbReference>
<evidence type="ECO:0000256" key="3">
    <source>
        <dbReference type="ARBA" id="ARBA00022989"/>
    </source>
</evidence>
<evidence type="ECO:0000313" key="6">
    <source>
        <dbReference type="EMBL" id="SCB44516.1"/>
    </source>
</evidence>
<keyword evidence="3 5" id="KW-1133">Transmembrane helix</keyword>
<dbReference type="GO" id="GO:0051119">
    <property type="term" value="F:sugar transmembrane transporter activity"/>
    <property type="evidence" value="ECO:0007669"/>
    <property type="project" value="InterPro"/>
</dbReference>
<feature type="transmembrane region" description="Helical" evidence="5">
    <location>
        <begin position="64"/>
        <end position="83"/>
    </location>
</feature>
<name>A0A1C3WX96_9BRAD</name>
<accession>A0A1C3WX96</accession>
<dbReference type="GO" id="GO:0016020">
    <property type="term" value="C:membrane"/>
    <property type="evidence" value="ECO:0007669"/>
    <property type="project" value="UniProtKB-SubCell"/>
</dbReference>
<organism evidence="6 7">
    <name type="scientific">Bradyrhizobium yuanmingense</name>
    <dbReference type="NCBI Taxonomy" id="108015"/>
    <lineage>
        <taxon>Bacteria</taxon>
        <taxon>Pseudomonadati</taxon>
        <taxon>Pseudomonadota</taxon>
        <taxon>Alphaproteobacteria</taxon>
        <taxon>Hyphomicrobiales</taxon>
        <taxon>Nitrobacteraceae</taxon>
        <taxon>Bradyrhizobium</taxon>
    </lineage>
</organism>
<feature type="transmembrane region" description="Helical" evidence="5">
    <location>
        <begin position="6"/>
        <end position="26"/>
    </location>
</feature>
<keyword evidence="4 5" id="KW-0472">Membrane</keyword>
<dbReference type="Pfam" id="PF04193">
    <property type="entry name" value="PQ-loop"/>
    <property type="match status" value="1"/>
</dbReference>
<evidence type="ECO:0000256" key="5">
    <source>
        <dbReference type="SAM" id="Phobius"/>
    </source>
</evidence>
<evidence type="ECO:0000256" key="2">
    <source>
        <dbReference type="ARBA" id="ARBA00022692"/>
    </source>
</evidence>
<sequence length="86" mass="9103">MDPLMIKLIGFAAATCTTVAYAPQAIKVWKTRSTGDISLGMFLVMVLGLALWLIYGLLSGDAPLIASNAVTMLLAGGILVMKLRYG</sequence>
<dbReference type="Proteomes" id="UP000183174">
    <property type="component" value="Unassembled WGS sequence"/>
</dbReference>
<feature type="transmembrane region" description="Helical" evidence="5">
    <location>
        <begin position="38"/>
        <end position="58"/>
    </location>
</feature>
<dbReference type="AlphaFoldDB" id="A0A1C3WX96"/>
<dbReference type="Gene3D" id="1.20.1280.290">
    <property type="match status" value="1"/>
</dbReference>
<comment type="subcellular location">
    <subcellularLocation>
        <location evidence="1">Membrane</location>
        <topology evidence="1">Multi-pass membrane protein</topology>
    </subcellularLocation>
</comment>
<proteinExistence type="predicted"/>
<reference evidence="6 7" key="1">
    <citation type="submission" date="2016-08" db="EMBL/GenBank/DDBJ databases">
        <authorList>
            <person name="Seilhamer J.J."/>
        </authorList>
    </citation>
    <scope>NUCLEOTIDE SEQUENCE [LARGE SCALE GENOMIC DNA]</scope>
    <source>
        <strain evidence="6 7">CCBAU 10071</strain>
    </source>
</reference>
<evidence type="ECO:0000256" key="1">
    <source>
        <dbReference type="ARBA" id="ARBA00004141"/>
    </source>
</evidence>
<evidence type="ECO:0000256" key="4">
    <source>
        <dbReference type="ARBA" id="ARBA00023136"/>
    </source>
</evidence>